<dbReference type="PATRIC" id="fig|1549858.7.peg.3144"/>
<comment type="caution">
    <text evidence="1">The sequence shown here is derived from an EMBL/GenBank/DDBJ whole genome shotgun (WGS) entry which is preliminary data.</text>
</comment>
<name>A0A0D1MLM6_9SPHN</name>
<organism evidence="1 2">
    <name type="scientific">Sphingomonas melonis</name>
    <dbReference type="NCBI Taxonomy" id="152682"/>
    <lineage>
        <taxon>Bacteria</taxon>
        <taxon>Pseudomonadati</taxon>
        <taxon>Pseudomonadota</taxon>
        <taxon>Alphaproteobacteria</taxon>
        <taxon>Sphingomonadales</taxon>
        <taxon>Sphingomonadaceae</taxon>
        <taxon>Sphingomonas</taxon>
    </lineage>
</organism>
<accession>A0A0D1MLM6</accession>
<evidence type="ECO:0000313" key="1">
    <source>
        <dbReference type="EMBL" id="KIU28391.1"/>
    </source>
</evidence>
<protein>
    <submittedName>
        <fullName evidence="1">Uncharacterized protein</fullName>
    </submittedName>
</protein>
<evidence type="ECO:0000313" key="2">
    <source>
        <dbReference type="Proteomes" id="UP000033203"/>
    </source>
</evidence>
<sequence>MHHDTQLRAAAKAIYDEVYPSDDWSPLPFEEAERFGTIHYRQAVGAAQRAKAVLSGDEVQLLLAAIL</sequence>
<reference evidence="1 2" key="1">
    <citation type="submission" date="2015-01" db="EMBL/GenBank/DDBJ databases">
        <title>Genome of Sphingomonas taxi strain 30a.</title>
        <authorList>
            <person name="Eevers N."/>
            <person name="Van Hamme J."/>
            <person name="Bottos E."/>
            <person name="Weyens N."/>
            <person name="Vangronsveld J."/>
        </authorList>
    </citation>
    <scope>NUCLEOTIDE SEQUENCE [LARGE SCALE GENOMIC DNA]</scope>
    <source>
        <strain evidence="1 2">30a</strain>
    </source>
</reference>
<dbReference type="EMBL" id="JXTP01000031">
    <property type="protein sequence ID" value="KIU28391.1"/>
    <property type="molecule type" value="Genomic_DNA"/>
</dbReference>
<gene>
    <name evidence="1" type="ORF">SR41_08105</name>
</gene>
<proteinExistence type="predicted"/>
<dbReference type="AlphaFoldDB" id="A0A0D1MLM6"/>
<dbReference type="Proteomes" id="UP000033203">
    <property type="component" value="Unassembled WGS sequence"/>
</dbReference>